<dbReference type="InterPro" id="IPR001133">
    <property type="entry name" value="NADH_UbQ_OxRdtase_chain4L/K"/>
</dbReference>
<dbReference type="PANTHER" id="PTHR11434">
    <property type="entry name" value="NADH-UBIQUINONE OXIDOREDUCTASE SUBUNIT ND4L"/>
    <property type="match status" value="1"/>
</dbReference>
<keyword evidence="6 7" id="KW-0472">Membrane</keyword>
<evidence type="ECO:0000256" key="5">
    <source>
        <dbReference type="ARBA" id="ARBA00022989"/>
    </source>
</evidence>
<dbReference type="Proteomes" id="UP000031599">
    <property type="component" value="Unassembled WGS sequence"/>
</dbReference>
<evidence type="ECO:0000256" key="4">
    <source>
        <dbReference type="ARBA" id="ARBA00022692"/>
    </source>
</evidence>
<keyword evidence="4 7" id="KW-0812">Transmembrane</keyword>
<evidence type="ECO:0000256" key="7">
    <source>
        <dbReference type="HAMAP-Rule" id="MF_01456"/>
    </source>
</evidence>
<comment type="function">
    <text evidence="7">NDH-1 shuttles electrons from NADH, via FMN and iron-sulfur (Fe-S) centers, to quinones in the respiratory chain. The immediate electron acceptor for the enzyme in this species is believed to be ubiquinone. Couples the redox reaction to proton translocation (for every two electrons transferred, four hydrogen ions are translocated across the cytoplasmic membrane), and thus conserves the redox energy in a proton gradient.</text>
</comment>
<dbReference type="NCBIfam" id="NF004320">
    <property type="entry name" value="PRK05715.1-2"/>
    <property type="match status" value="1"/>
</dbReference>
<dbReference type="PANTHER" id="PTHR11434:SF16">
    <property type="entry name" value="NADH-UBIQUINONE OXIDOREDUCTASE CHAIN 4L"/>
    <property type="match status" value="1"/>
</dbReference>
<organism evidence="8 9">
    <name type="scientific">Enhygromyxa salina</name>
    <dbReference type="NCBI Taxonomy" id="215803"/>
    <lineage>
        <taxon>Bacteria</taxon>
        <taxon>Pseudomonadati</taxon>
        <taxon>Myxococcota</taxon>
        <taxon>Polyangia</taxon>
        <taxon>Nannocystales</taxon>
        <taxon>Nannocystaceae</taxon>
        <taxon>Enhygromyxa</taxon>
    </lineage>
</organism>
<dbReference type="HAMAP" id="MF_01456">
    <property type="entry name" value="NDH1_NuoK"/>
    <property type="match status" value="1"/>
</dbReference>
<comment type="similarity">
    <text evidence="2 7">Belongs to the complex I subunit 4L family.</text>
</comment>
<dbReference type="GO" id="GO:0048038">
    <property type="term" value="F:quinone binding"/>
    <property type="evidence" value="ECO:0007669"/>
    <property type="project" value="UniProtKB-KW"/>
</dbReference>
<feature type="transmembrane region" description="Helical" evidence="7">
    <location>
        <begin position="61"/>
        <end position="82"/>
    </location>
</feature>
<accession>A0A0C2A7P5</accession>
<keyword evidence="7" id="KW-0520">NAD</keyword>
<evidence type="ECO:0000256" key="1">
    <source>
        <dbReference type="ARBA" id="ARBA00004141"/>
    </source>
</evidence>
<comment type="subcellular location">
    <subcellularLocation>
        <location evidence="7">Cell membrane</location>
        <topology evidence="7">Multi-pass membrane protein</topology>
    </subcellularLocation>
    <subcellularLocation>
        <location evidence="1">Membrane</location>
        <topology evidence="1">Multi-pass membrane protein</topology>
    </subcellularLocation>
</comment>
<sequence>MMLPITHYLYLALALFGVGLGGALLRRSLVVALLGIQLMLVAVALCFCAYARFFADPGGQIAALLIMLVGLCELAVAIAVALRVLRADSARAATLLDDWPGTLDVLDAAGTPDRSGTKGQAG</sequence>
<evidence type="ECO:0000313" key="8">
    <source>
        <dbReference type="EMBL" id="KIG19628.1"/>
    </source>
</evidence>
<dbReference type="EC" id="7.1.1.-" evidence="7"/>
<name>A0A0C2A7P5_9BACT</name>
<evidence type="ECO:0000256" key="3">
    <source>
        <dbReference type="ARBA" id="ARBA00022448"/>
    </source>
</evidence>
<comment type="subunit">
    <text evidence="7">NDH-1 is composed of 14 different subunits. Subunits NuoA, H, J, K, L, M, N constitute the membrane sector of the complex.</text>
</comment>
<comment type="caution">
    <text evidence="8">The sequence shown here is derived from an EMBL/GenBank/DDBJ whole genome shotgun (WGS) entry which is preliminary data.</text>
</comment>
<evidence type="ECO:0000256" key="2">
    <source>
        <dbReference type="ARBA" id="ARBA00010519"/>
    </source>
</evidence>
<keyword evidence="7" id="KW-1003">Cell membrane</keyword>
<dbReference type="GO" id="GO:0005886">
    <property type="term" value="C:plasma membrane"/>
    <property type="evidence" value="ECO:0007669"/>
    <property type="project" value="UniProtKB-SubCell"/>
</dbReference>
<keyword evidence="7" id="KW-0874">Quinone</keyword>
<reference evidence="8 9" key="1">
    <citation type="submission" date="2014-12" db="EMBL/GenBank/DDBJ databases">
        <title>Genome assembly of Enhygromyxa salina DSM 15201.</title>
        <authorList>
            <person name="Sharma G."/>
            <person name="Subramanian S."/>
        </authorList>
    </citation>
    <scope>NUCLEOTIDE SEQUENCE [LARGE SCALE GENOMIC DNA]</scope>
    <source>
        <strain evidence="8 9">DSM 15201</strain>
    </source>
</reference>
<dbReference type="Pfam" id="PF00420">
    <property type="entry name" value="Oxidored_q2"/>
    <property type="match status" value="1"/>
</dbReference>
<evidence type="ECO:0000313" key="9">
    <source>
        <dbReference type="Proteomes" id="UP000031599"/>
    </source>
</evidence>
<comment type="catalytic activity">
    <reaction evidence="7">
        <text>a quinone + NADH + 5 H(+)(in) = a quinol + NAD(+) + 4 H(+)(out)</text>
        <dbReference type="Rhea" id="RHEA:57888"/>
        <dbReference type="ChEBI" id="CHEBI:15378"/>
        <dbReference type="ChEBI" id="CHEBI:24646"/>
        <dbReference type="ChEBI" id="CHEBI:57540"/>
        <dbReference type="ChEBI" id="CHEBI:57945"/>
        <dbReference type="ChEBI" id="CHEBI:132124"/>
    </reaction>
</comment>
<evidence type="ECO:0000256" key="6">
    <source>
        <dbReference type="ARBA" id="ARBA00023136"/>
    </source>
</evidence>
<protein>
    <recommendedName>
        <fullName evidence="7">NADH-quinone oxidoreductase subunit K</fullName>
        <ecNumber evidence="7">7.1.1.-</ecNumber>
    </recommendedName>
    <alternativeName>
        <fullName evidence="7">NADH dehydrogenase I subunit K</fullName>
    </alternativeName>
    <alternativeName>
        <fullName evidence="7">NDH-1 subunit K</fullName>
    </alternativeName>
</protein>
<dbReference type="InterPro" id="IPR039428">
    <property type="entry name" value="NUOK/Mnh_C1-like"/>
</dbReference>
<dbReference type="Gene3D" id="1.10.287.3510">
    <property type="match status" value="1"/>
</dbReference>
<feature type="transmembrane region" description="Helical" evidence="7">
    <location>
        <begin position="32"/>
        <end position="55"/>
    </location>
</feature>
<dbReference type="EMBL" id="JMCC02000001">
    <property type="protein sequence ID" value="KIG19628.1"/>
    <property type="molecule type" value="Genomic_DNA"/>
</dbReference>
<proteinExistence type="inferred from homology"/>
<dbReference type="AlphaFoldDB" id="A0A0C2A7P5"/>
<dbReference type="GO" id="GO:0042773">
    <property type="term" value="P:ATP synthesis coupled electron transport"/>
    <property type="evidence" value="ECO:0007669"/>
    <property type="project" value="InterPro"/>
</dbReference>
<keyword evidence="7 8" id="KW-0830">Ubiquinone</keyword>
<dbReference type="GO" id="GO:0050136">
    <property type="term" value="F:NADH dehydrogenase (quinone) (non-electrogenic) activity"/>
    <property type="evidence" value="ECO:0007669"/>
    <property type="project" value="UniProtKB-UniRule"/>
</dbReference>
<keyword evidence="5 7" id="KW-1133">Transmembrane helix</keyword>
<feature type="transmembrane region" description="Helical" evidence="7">
    <location>
        <begin position="6"/>
        <end position="25"/>
    </location>
</feature>
<keyword evidence="7" id="KW-1278">Translocase</keyword>
<keyword evidence="3 7" id="KW-0813">Transport</keyword>
<dbReference type="GO" id="GO:0030964">
    <property type="term" value="C:NADH dehydrogenase complex"/>
    <property type="evidence" value="ECO:0007669"/>
    <property type="project" value="TreeGrafter"/>
</dbReference>
<gene>
    <name evidence="7" type="primary">nuoK</name>
    <name evidence="8" type="ORF">DB30_00137</name>
</gene>